<dbReference type="EMBL" id="MLJW01009021">
    <property type="protein sequence ID" value="OIQ63424.1"/>
    <property type="molecule type" value="Genomic_DNA"/>
</dbReference>
<comment type="caution">
    <text evidence="1">The sequence shown here is derived from an EMBL/GenBank/DDBJ whole genome shotgun (WGS) entry which is preliminary data.</text>
</comment>
<protein>
    <submittedName>
        <fullName evidence="1">Uncharacterized protein</fullName>
    </submittedName>
</protein>
<reference evidence="1" key="1">
    <citation type="submission" date="2016-10" db="EMBL/GenBank/DDBJ databases">
        <title>Sequence of Gallionella enrichment culture.</title>
        <authorList>
            <person name="Poehlein A."/>
            <person name="Muehling M."/>
            <person name="Daniel R."/>
        </authorList>
    </citation>
    <scope>NUCLEOTIDE SEQUENCE</scope>
</reference>
<accession>A0A1J5NYW1</accession>
<organism evidence="1">
    <name type="scientific">mine drainage metagenome</name>
    <dbReference type="NCBI Taxonomy" id="410659"/>
    <lineage>
        <taxon>unclassified sequences</taxon>
        <taxon>metagenomes</taxon>
        <taxon>ecological metagenomes</taxon>
    </lineage>
</organism>
<dbReference type="AlphaFoldDB" id="A0A1J5NYW1"/>
<name>A0A1J5NYW1_9ZZZZ</name>
<proteinExistence type="predicted"/>
<gene>
    <name evidence="1" type="ORF">GALL_550350</name>
</gene>
<sequence length="310" mass="34032">MLGLHQNDASARATQAFVGGAGNNVGVRHRVGVQTGGYQARIVRHVDHKERTHVFGNLGKAFKINSKRVGAGTGYDQFWFAFMGLALHRIVVNFLFVVQAVGHHVEPFAAHIESHPMRQVAAFSQTHAHQGVARFQKCQKHRFVGRGTAMRLHIGGFGAKNLLDTIECQLFGNINKFTAAVVAFARIAFGIFVGQLGTLRGHHSGRGVVFAGDQFNVILLALVFRLDSCKQLGVGLLDENISVEHGSPMRHWACETRCIFCCMRPGLPRRTAKHLSRLDWVARSLVVDPTSALPSPRGRMPIASCVPSEF</sequence>
<evidence type="ECO:0000313" key="1">
    <source>
        <dbReference type="EMBL" id="OIQ63424.1"/>
    </source>
</evidence>